<evidence type="ECO:0000256" key="3">
    <source>
        <dbReference type="ARBA" id="ARBA00005493"/>
    </source>
</evidence>
<evidence type="ECO:0000256" key="8">
    <source>
        <dbReference type="ARBA" id="ARBA00022723"/>
    </source>
</evidence>
<dbReference type="PROSITE" id="PS51918">
    <property type="entry name" value="RADICAL_SAM"/>
    <property type="match status" value="1"/>
</dbReference>
<comment type="cofactor">
    <cofactor evidence="15 17">
        <name>[4Fe-4S] cluster</name>
        <dbReference type="ChEBI" id="CHEBI:49883"/>
    </cofactor>
    <text evidence="15 17">Binds 1 [4Fe-4S] cluster. The cluster is coordinated with 3 cysteines and an exchangeable S-adenosyl-L-methionine.</text>
</comment>
<protein>
    <recommendedName>
        <fullName evidence="15">Coproporphyrinogen-III oxidase</fullName>
        <ecNumber evidence="15">1.3.98.3</ecNumber>
    </recommendedName>
</protein>
<comment type="pathway">
    <text evidence="2 15">Porphyrin-containing compound metabolism; protoporphyrin-IX biosynthesis; protoporphyrinogen-IX from coproporphyrinogen-III (AdoMet route): step 1/1.</text>
</comment>
<keyword evidence="8 15" id="KW-0479">Metal-binding</keyword>
<dbReference type="InterPro" id="IPR023404">
    <property type="entry name" value="rSAM_horseshoe"/>
</dbReference>
<evidence type="ECO:0000256" key="12">
    <source>
        <dbReference type="ARBA" id="ARBA00023244"/>
    </source>
</evidence>
<feature type="binding site" evidence="16">
    <location>
        <position position="50"/>
    </location>
    <ligand>
        <name>S-adenosyl-L-methionine</name>
        <dbReference type="ChEBI" id="CHEBI:59789"/>
        <label>1</label>
    </ligand>
</feature>
<dbReference type="PANTHER" id="PTHR13932">
    <property type="entry name" value="COPROPORPHYRINIGEN III OXIDASE"/>
    <property type="match status" value="1"/>
</dbReference>
<dbReference type="InterPro" id="IPR058240">
    <property type="entry name" value="rSAM_sf"/>
</dbReference>
<dbReference type="STRING" id="478744.SAMN05444359_107152"/>
<dbReference type="NCBIfam" id="TIGR00538">
    <property type="entry name" value="hemN"/>
    <property type="match status" value="1"/>
</dbReference>
<evidence type="ECO:0000256" key="5">
    <source>
        <dbReference type="ARBA" id="ARBA00022485"/>
    </source>
</evidence>
<evidence type="ECO:0000313" key="20">
    <source>
        <dbReference type="Proteomes" id="UP000199021"/>
    </source>
</evidence>
<dbReference type="InterPro" id="IPR007197">
    <property type="entry name" value="rSAM"/>
</dbReference>
<dbReference type="PIRSF" id="PIRSF000167">
    <property type="entry name" value="HemN"/>
    <property type="match status" value="1"/>
</dbReference>
<dbReference type="SMART" id="SM00729">
    <property type="entry name" value="Elp3"/>
    <property type="match status" value="1"/>
</dbReference>
<feature type="binding site" evidence="16">
    <location>
        <position position="204"/>
    </location>
    <ligand>
        <name>S-adenosyl-L-methionine</name>
        <dbReference type="ChEBI" id="CHEBI:59789"/>
        <label>2</label>
    </ligand>
</feature>
<dbReference type="AlphaFoldDB" id="A0A1H9EPJ5"/>
<dbReference type="GO" id="GO:0004109">
    <property type="term" value="F:coproporphyrinogen oxidase activity"/>
    <property type="evidence" value="ECO:0007669"/>
    <property type="project" value="InterPro"/>
</dbReference>
<comment type="subunit">
    <text evidence="4">Monomer.</text>
</comment>
<keyword evidence="6 15" id="KW-0963">Cytoplasm</keyword>
<dbReference type="InterPro" id="IPR034505">
    <property type="entry name" value="Coproporphyrinogen-III_oxidase"/>
</dbReference>
<feature type="binding site" evidence="16">
    <location>
        <position position="238"/>
    </location>
    <ligand>
        <name>S-adenosyl-L-methionine</name>
        <dbReference type="ChEBI" id="CHEBI:59789"/>
        <label>2</label>
    </ligand>
</feature>
<evidence type="ECO:0000256" key="17">
    <source>
        <dbReference type="PIRSR" id="PIRSR000167-2"/>
    </source>
</evidence>
<dbReference type="InterPro" id="IPR004558">
    <property type="entry name" value="Coprogen_oxidase_HemN"/>
</dbReference>
<keyword evidence="9 15" id="KW-0560">Oxidoreductase</keyword>
<evidence type="ECO:0000256" key="14">
    <source>
        <dbReference type="ARBA" id="ARBA00048321"/>
    </source>
</evidence>
<feature type="binding site" evidence="17">
    <location>
        <position position="63"/>
    </location>
    <ligand>
        <name>[4Fe-4S] cluster</name>
        <dbReference type="ChEBI" id="CHEBI:49883"/>
        <note>4Fe-4S-S-AdoMet</note>
    </ligand>
</feature>
<dbReference type="InParanoid" id="A0A1H9EPJ5"/>
<dbReference type="UniPathway" id="UPA00251">
    <property type="reaction ID" value="UER00323"/>
</dbReference>
<comment type="function">
    <text evidence="13">Involved in the heme biosynthesis. Catalyzes the anaerobic oxidative decarboxylation of propionate groups of rings A and B of coproporphyrinogen III to yield the vinyl groups in protoporphyrinogen IX.</text>
</comment>
<feature type="domain" description="Radical SAM core" evidence="18">
    <location>
        <begin position="41"/>
        <end position="283"/>
    </location>
</feature>
<evidence type="ECO:0000256" key="6">
    <source>
        <dbReference type="ARBA" id="ARBA00022490"/>
    </source>
</evidence>
<dbReference type="PANTHER" id="PTHR13932:SF6">
    <property type="entry name" value="OXYGEN-INDEPENDENT COPROPORPHYRINOGEN III OXIDASE"/>
    <property type="match status" value="1"/>
</dbReference>
<keyword evidence="20" id="KW-1185">Reference proteome</keyword>
<dbReference type="GO" id="GO:0051989">
    <property type="term" value="F:coproporphyrinogen dehydrogenase activity"/>
    <property type="evidence" value="ECO:0007669"/>
    <property type="project" value="UniProtKB-EC"/>
</dbReference>
<comment type="catalytic activity">
    <reaction evidence="14 15">
        <text>coproporphyrinogen III + 2 S-adenosyl-L-methionine = protoporphyrinogen IX + 2 5'-deoxyadenosine + 2 L-methionine + 2 CO2</text>
        <dbReference type="Rhea" id="RHEA:15425"/>
        <dbReference type="ChEBI" id="CHEBI:16526"/>
        <dbReference type="ChEBI" id="CHEBI:17319"/>
        <dbReference type="ChEBI" id="CHEBI:57307"/>
        <dbReference type="ChEBI" id="CHEBI:57309"/>
        <dbReference type="ChEBI" id="CHEBI:57844"/>
        <dbReference type="ChEBI" id="CHEBI:59789"/>
        <dbReference type="EC" id="1.3.98.3"/>
    </reaction>
</comment>
<feature type="binding site" evidence="16">
    <location>
        <position position="140"/>
    </location>
    <ligand>
        <name>S-adenosyl-L-methionine</name>
        <dbReference type="ChEBI" id="CHEBI:59789"/>
        <label>1</label>
    </ligand>
</feature>
<proteinExistence type="inferred from homology"/>
<comment type="subcellular location">
    <subcellularLocation>
        <location evidence="1 15">Cytoplasm</location>
    </subcellularLocation>
</comment>
<name>A0A1H9EPJ5_9BACT</name>
<organism evidence="19 20">
    <name type="scientific">Neolewinella agarilytica</name>
    <dbReference type="NCBI Taxonomy" id="478744"/>
    <lineage>
        <taxon>Bacteria</taxon>
        <taxon>Pseudomonadati</taxon>
        <taxon>Bacteroidota</taxon>
        <taxon>Saprospiria</taxon>
        <taxon>Saprospirales</taxon>
        <taxon>Lewinellaceae</taxon>
        <taxon>Neolewinella</taxon>
    </lineage>
</organism>
<evidence type="ECO:0000256" key="1">
    <source>
        <dbReference type="ARBA" id="ARBA00004496"/>
    </source>
</evidence>
<dbReference type="EMBL" id="FOFB01000007">
    <property type="protein sequence ID" value="SEQ27569.1"/>
    <property type="molecule type" value="Genomic_DNA"/>
</dbReference>
<feature type="binding site" evidence="16">
    <location>
        <position position="107"/>
    </location>
    <ligand>
        <name>S-adenosyl-L-methionine</name>
        <dbReference type="ChEBI" id="CHEBI:59789"/>
        <label>1</label>
    </ligand>
</feature>
<keyword evidence="7 15" id="KW-0949">S-adenosyl-L-methionine</keyword>
<dbReference type="SUPFAM" id="SSF102114">
    <property type="entry name" value="Radical SAM enzymes"/>
    <property type="match status" value="1"/>
</dbReference>
<dbReference type="Pfam" id="PF04055">
    <property type="entry name" value="Radical_SAM"/>
    <property type="match status" value="1"/>
</dbReference>
<dbReference type="SFLD" id="SFLDS00029">
    <property type="entry name" value="Radical_SAM"/>
    <property type="match status" value="1"/>
</dbReference>
<dbReference type="SFLD" id="SFLDG01082">
    <property type="entry name" value="B12-binding_domain_containing"/>
    <property type="match status" value="1"/>
</dbReference>
<dbReference type="CDD" id="cd01335">
    <property type="entry name" value="Radical_SAM"/>
    <property type="match status" value="1"/>
</dbReference>
<evidence type="ECO:0000256" key="4">
    <source>
        <dbReference type="ARBA" id="ARBA00011245"/>
    </source>
</evidence>
<dbReference type="SFLD" id="SFLDG01065">
    <property type="entry name" value="anaerobic_coproporphyrinogen-I"/>
    <property type="match status" value="1"/>
</dbReference>
<dbReference type="Gene3D" id="3.80.30.20">
    <property type="entry name" value="tm_1862 like domain"/>
    <property type="match status" value="1"/>
</dbReference>
<dbReference type="GO" id="GO:0051539">
    <property type="term" value="F:4 iron, 4 sulfur cluster binding"/>
    <property type="evidence" value="ECO:0007669"/>
    <property type="project" value="UniProtKB-KW"/>
</dbReference>
<evidence type="ECO:0000256" key="11">
    <source>
        <dbReference type="ARBA" id="ARBA00023014"/>
    </source>
</evidence>
<evidence type="ECO:0000259" key="18">
    <source>
        <dbReference type="PROSITE" id="PS51918"/>
    </source>
</evidence>
<evidence type="ECO:0000256" key="7">
    <source>
        <dbReference type="ARBA" id="ARBA00022691"/>
    </source>
</evidence>
<evidence type="ECO:0000256" key="9">
    <source>
        <dbReference type="ARBA" id="ARBA00023002"/>
    </source>
</evidence>
<keyword evidence="11 15" id="KW-0411">Iron-sulfur</keyword>
<evidence type="ECO:0000256" key="16">
    <source>
        <dbReference type="PIRSR" id="PIRSR000167-1"/>
    </source>
</evidence>
<feature type="binding site" evidence="16">
    <location>
        <begin position="62"/>
        <end position="64"/>
    </location>
    <ligand>
        <name>S-adenosyl-L-methionine</name>
        <dbReference type="ChEBI" id="CHEBI:59789"/>
        <label>2</label>
    </ligand>
</feature>
<keyword evidence="12 15" id="KW-0627">Porphyrin biosynthesis</keyword>
<dbReference type="GO" id="GO:0005737">
    <property type="term" value="C:cytoplasm"/>
    <property type="evidence" value="ECO:0007669"/>
    <property type="project" value="UniProtKB-SubCell"/>
</dbReference>
<comment type="similarity">
    <text evidence="3 15">Belongs to the anaerobic coproporphyrinogen-III oxidase family.</text>
</comment>
<dbReference type="GO" id="GO:0006782">
    <property type="term" value="P:protoporphyrinogen IX biosynthetic process"/>
    <property type="evidence" value="ECO:0007669"/>
    <property type="project" value="UniProtKB-UniPathway"/>
</dbReference>
<reference evidence="20" key="1">
    <citation type="submission" date="2016-10" db="EMBL/GenBank/DDBJ databases">
        <authorList>
            <person name="Varghese N."/>
            <person name="Submissions S."/>
        </authorList>
    </citation>
    <scope>NUCLEOTIDE SEQUENCE [LARGE SCALE GENOMIC DNA]</scope>
    <source>
        <strain evidence="20">DSM 24740</strain>
    </source>
</reference>
<feature type="binding site" evidence="17">
    <location>
        <position position="60"/>
    </location>
    <ligand>
        <name>[4Fe-4S] cluster</name>
        <dbReference type="ChEBI" id="CHEBI:49883"/>
        <note>4Fe-4S-S-AdoMet</note>
    </ligand>
</feature>
<feature type="binding site" evidence="16">
    <location>
        <position position="167"/>
    </location>
    <ligand>
        <name>S-adenosyl-L-methionine</name>
        <dbReference type="ChEBI" id="CHEBI:59789"/>
        <label>2</label>
    </ligand>
</feature>
<dbReference type="OrthoDB" id="9808022at2"/>
<keyword evidence="5 15" id="KW-0004">4Fe-4S</keyword>
<dbReference type="Proteomes" id="UP000199021">
    <property type="component" value="Unassembled WGS sequence"/>
</dbReference>
<gene>
    <name evidence="19" type="ORF">SAMN05444359_107152</name>
</gene>
<dbReference type="Gene3D" id="1.10.10.920">
    <property type="match status" value="1"/>
</dbReference>
<dbReference type="GO" id="GO:0046872">
    <property type="term" value="F:metal ion binding"/>
    <property type="evidence" value="ECO:0007669"/>
    <property type="project" value="UniProtKB-KW"/>
</dbReference>
<feature type="binding site" evidence="16">
    <location>
        <position position="179"/>
    </location>
    <ligand>
        <name>S-adenosyl-L-methionine</name>
        <dbReference type="ChEBI" id="CHEBI:59789"/>
        <label>2</label>
    </ligand>
</feature>
<feature type="binding site" evidence="16">
    <location>
        <begin position="108"/>
        <end position="109"/>
    </location>
    <ligand>
        <name>S-adenosyl-L-methionine</name>
        <dbReference type="ChEBI" id="CHEBI:59789"/>
        <label>2</label>
    </ligand>
</feature>
<evidence type="ECO:0000256" key="10">
    <source>
        <dbReference type="ARBA" id="ARBA00023004"/>
    </source>
</evidence>
<feature type="binding site" evidence="17">
    <location>
        <position position="56"/>
    </location>
    <ligand>
        <name>[4Fe-4S] cluster</name>
        <dbReference type="ChEBI" id="CHEBI:49883"/>
        <note>4Fe-4S-S-AdoMet</note>
    </ligand>
</feature>
<evidence type="ECO:0000256" key="13">
    <source>
        <dbReference type="ARBA" id="ARBA00024295"/>
    </source>
</evidence>
<feature type="binding site" evidence="16">
    <location>
        <position position="324"/>
    </location>
    <ligand>
        <name>S-adenosyl-L-methionine</name>
        <dbReference type="ChEBI" id="CHEBI:59789"/>
        <label>1</label>
    </ligand>
</feature>
<evidence type="ECO:0000313" key="19">
    <source>
        <dbReference type="EMBL" id="SEQ27569.1"/>
    </source>
</evidence>
<evidence type="ECO:0000256" key="2">
    <source>
        <dbReference type="ARBA" id="ARBA00004785"/>
    </source>
</evidence>
<dbReference type="RefSeq" id="WP_090167335.1">
    <property type="nucleotide sequence ID" value="NZ_FOFB01000007.1"/>
</dbReference>
<keyword evidence="10 15" id="KW-0408">Iron</keyword>
<sequence length="449" mass="52109">MPLISKYNRPVPRYTSYPTVPYWQEQIPEQERWLSAINRRMEENEEVSLYVHLPFCEKLCTYCGCNKRITKNHSVEHPYIEAVLAEFRIYLRGLKRRPRLKELHLGGGTPTFFSPAMLGHLIDGILEHVDVAEDHSFGFEAHPNSTTFEHLETLAARGFRRISIGIQDFNPEILRIINRDQSEEDVTRTVNDARALGYTSINFDVIYGLPTQDQRDIIYTVNKIREMRPERIAFYGYAHVPWVSPGQRAYSEKDLPQGRDKWNLYATGRDLLEEAGYQDIGLDHFSLPEDELSKAHQSGRLHRNFMGYTTADSPVTIALGCSSIGDSWDMYVQNEKKVETYQQIVLVEDRLPIIKGHELTESEQKVRRHILNLMCQGYTEWKAETMRCEALERAVLQWNDMATDGILVRSPYRVEVLPAGKPFLRNVCLPLDDHYWNRQPQNTTFSKAI</sequence>
<dbReference type="InterPro" id="IPR006638">
    <property type="entry name" value="Elp3/MiaA/NifB-like_rSAM"/>
</dbReference>
<evidence type="ECO:0000256" key="15">
    <source>
        <dbReference type="PIRNR" id="PIRNR000167"/>
    </source>
</evidence>
<accession>A0A1H9EPJ5</accession>
<dbReference type="EC" id="1.3.98.3" evidence="15"/>